<evidence type="ECO:0000256" key="4">
    <source>
        <dbReference type="ARBA" id="ARBA00022692"/>
    </source>
</evidence>
<feature type="transmembrane region" description="Helical" evidence="7">
    <location>
        <begin position="247"/>
        <end position="270"/>
    </location>
</feature>
<feature type="transmembrane region" description="Helical" evidence="7">
    <location>
        <begin position="149"/>
        <end position="173"/>
    </location>
</feature>
<dbReference type="PANTHER" id="PTHR30614">
    <property type="entry name" value="MEMBRANE COMPONENT OF AMINO ACID ABC TRANSPORTER"/>
    <property type="match status" value="1"/>
</dbReference>
<dbReference type="NCBIfam" id="TIGR01726">
    <property type="entry name" value="HEQRo_perm_3TM"/>
    <property type="match status" value="1"/>
</dbReference>
<evidence type="ECO:0000256" key="3">
    <source>
        <dbReference type="ARBA" id="ARBA00022475"/>
    </source>
</evidence>
<dbReference type="InterPro" id="IPR035906">
    <property type="entry name" value="MetI-like_sf"/>
</dbReference>
<dbReference type="GO" id="GO:0043190">
    <property type="term" value="C:ATP-binding cassette (ABC) transporter complex"/>
    <property type="evidence" value="ECO:0007669"/>
    <property type="project" value="InterPro"/>
</dbReference>
<comment type="subcellular location">
    <subcellularLocation>
        <location evidence="1 7">Cell membrane</location>
        <topology evidence="1 7">Multi-pass membrane protein</topology>
    </subcellularLocation>
</comment>
<dbReference type="RefSeq" id="WP_149429684.1">
    <property type="nucleotide sequence ID" value="NZ_VLNY01000003.1"/>
</dbReference>
<dbReference type="PANTHER" id="PTHR30614:SF21">
    <property type="entry name" value="AMINO ACID ABC TRANSPORTER PERMEASE"/>
    <property type="match status" value="1"/>
</dbReference>
<proteinExistence type="inferred from homology"/>
<keyword evidence="2 7" id="KW-0813">Transport</keyword>
<dbReference type="InterPro" id="IPR010065">
    <property type="entry name" value="AA_ABC_transptr_permease_3TM"/>
</dbReference>
<dbReference type="Gene3D" id="1.10.3720.10">
    <property type="entry name" value="MetI-like"/>
    <property type="match status" value="1"/>
</dbReference>
<dbReference type="Proteomes" id="UP000322244">
    <property type="component" value="Unassembled WGS sequence"/>
</dbReference>
<feature type="transmembrane region" description="Helical" evidence="7">
    <location>
        <begin position="116"/>
        <end position="137"/>
    </location>
</feature>
<evidence type="ECO:0000256" key="1">
    <source>
        <dbReference type="ARBA" id="ARBA00004651"/>
    </source>
</evidence>
<evidence type="ECO:0000313" key="9">
    <source>
        <dbReference type="EMBL" id="KAA0023340.1"/>
    </source>
</evidence>
<evidence type="ECO:0000256" key="5">
    <source>
        <dbReference type="ARBA" id="ARBA00022989"/>
    </source>
</evidence>
<feature type="transmembrane region" description="Helical" evidence="7">
    <location>
        <begin position="193"/>
        <end position="212"/>
    </location>
</feature>
<dbReference type="OrthoDB" id="4543034at2"/>
<keyword evidence="5 7" id="KW-1133">Transmembrane helix</keyword>
<feature type="domain" description="ABC transmembrane type-1" evidence="8">
    <location>
        <begin position="78"/>
        <end position="269"/>
    </location>
</feature>
<dbReference type="SUPFAM" id="SSF161098">
    <property type="entry name" value="MetI-like"/>
    <property type="match status" value="1"/>
</dbReference>
<dbReference type="AlphaFoldDB" id="A0A5A7SB17"/>
<comment type="similarity">
    <text evidence="7">Belongs to the binding-protein-dependent transport system permease family.</text>
</comment>
<name>A0A5A7SB17_9NOCA</name>
<dbReference type="CDD" id="cd06261">
    <property type="entry name" value="TM_PBP2"/>
    <property type="match status" value="1"/>
</dbReference>
<comment type="caution">
    <text evidence="9">The sequence shown here is derived from an EMBL/GenBank/DDBJ whole genome shotgun (WGS) entry which is preliminary data.</text>
</comment>
<accession>A0A5A7SB17</accession>
<dbReference type="InterPro" id="IPR043429">
    <property type="entry name" value="ArtM/GltK/GlnP/TcyL/YhdX-like"/>
</dbReference>
<evidence type="ECO:0000256" key="6">
    <source>
        <dbReference type="ARBA" id="ARBA00023136"/>
    </source>
</evidence>
<feature type="transmembrane region" description="Helical" evidence="7">
    <location>
        <begin position="82"/>
        <end position="104"/>
    </location>
</feature>
<evidence type="ECO:0000256" key="2">
    <source>
        <dbReference type="ARBA" id="ARBA00022448"/>
    </source>
</evidence>
<feature type="transmembrane region" description="Helical" evidence="7">
    <location>
        <begin position="30"/>
        <end position="47"/>
    </location>
</feature>
<dbReference type="InterPro" id="IPR000515">
    <property type="entry name" value="MetI-like"/>
</dbReference>
<keyword evidence="10" id="KW-1185">Reference proteome</keyword>
<dbReference type="GO" id="GO:0006865">
    <property type="term" value="P:amino acid transport"/>
    <property type="evidence" value="ECO:0007669"/>
    <property type="project" value="TreeGrafter"/>
</dbReference>
<keyword evidence="4 7" id="KW-0812">Transmembrane</keyword>
<evidence type="ECO:0000313" key="10">
    <source>
        <dbReference type="Proteomes" id="UP000322244"/>
    </source>
</evidence>
<gene>
    <name evidence="9" type="ORF">FOY51_07955</name>
</gene>
<sequence>MKFRSDSGSSSRATVLYDAPGPRSRLRNNVLSGVVAIVLVGIAYLVYRALDDKGQLTSAKWSPFTDADSWTTYLLPGIKGTLIAAAISIVFALILGAVLGIGRLSDHRVVRMISGAIVELFRAVPVLILMIFSYQLFAQYEVFKSKDLALAAVVTGLTLYNGSVVAEIVRAGIKSLPKGQTEAAAALGMRKGLIMRTILLPQAVTAMLPALVSQMVVALKDSALGYLIGYIEVVRSGQQLGAYFGNYLPALIVVAAIMIVLNTTLTIIATKLEQRLRSSKKGKGTRAVVAAGGIGGGVPGMGIGGAPGTP</sequence>
<evidence type="ECO:0000259" key="8">
    <source>
        <dbReference type="PROSITE" id="PS50928"/>
    </source>
</evidence>
<evidence type="ECO:0000256" key="7">
    <source>
        <dbReference type="RuleBase" id="RU363032"/>
    </source>
</evidence>
<organism evidence="9 10">
    <name type="scientific">Antrihabitans cavernicola</name>
    <dbReference type="NCBI Taxonomy" id="2495913"/>
    <lineage>
        <taxon>Bacteria</taxon>
        <taxon>Bacillati</taxon>
        <taxon>Actinomycetota</taxon>
        <taxon>Actinomycetes</taxon>
        <taxon>Mycobacteriales</taxon>
        <taxon>Nocardiaceae</taxon>
        <taxon>Antrihabitans</taxon>
    </lineage>
</organism>
<keyword evidence="3" id="KW-1003">Cell membrane</keyword>
<keyword evidence="6 7" id="KW-0472">Membrane</keyword>
<dbReference type="EMBL" id="VLNY01000003">
    <property type="protein sequence ID" value="KAA0023340.1"/>
    <property type="molecule type" value="Genomic_DNA"/>
</dbReference>
<dbReference type="PROSITE" id="PS50928">
    <property type="entry name" value="ABC_TM1"/>
    <property type="match status" value="1"/>
</dbReference>
<reference evidence="9 10" key="1">
    <citation type="submission" date="2019-07" db="EMBL/GenBank/DDBJ databases">
        <title>Rhodococcus cavernicolus sp. nov., isolated from a cave.</title>
        <authorList>
            <person name="Lee S.D."/>
        </authorList>
    </citation>
    <scope>NUCLEOTIDE SEQUENCE [LARGE SCALE GENOMIC DNA]</scope>
    <source>
        <strain evidence="9 10">C1-24</strain>
    </source>
</reference>
<dbReference type="GO" id="GO:0022857">
    <property type="term" value="F:transmembrane transporter activity"/>
    <property type="evidence" value="ECO:0007669"/>
    <property type="project" value="InterPro"/>
</dbReference>
<dbReference type="Pfam" id="PF00528">
    <property type="entry name" value="BPD_transp_1"/>
    <property type="match status" value="1"/>
</dbReference>
<protein>
    <submittedName>
        <fullName evidence="9">Amino acid ABC transporter permease</fullName>
    </submittedName>
</protein>